<dbReference type="Proteomes" id="UP000594263">
    <property type="component" value="Unplaced"/>
</dbReference>
<dbReference type="PROSITE" id="PS50014">
    <property type="entry name" value="BROMODOMAIN_2"/>
    <property type="match status" value="1"/>
</dbReference>
<feature type="compositionally biased region" description="Basic and acidic residues" evidence="3">
    <location>
        <begin position="444"/>
        <end position="456"/>
    </location>
</feature>
<proteinExistence type="predicted"/>
<dbReference type="Gene3D" id="1.20.920.10">
    <property type="entry name" value="Bromodomain-like"/>
    <property type="match status" value="1"/>
</dbReference>
<dbReference type="PROSITE" id="PS00633">
    <property type="entry name" value="BROMODOMAIN_1"/>
    <property type="match status" value="1"/>
</dbReference>
<feature type="compositionally biased region" description="Basic residues" evidence="3">
    <location>
        <begin position="1"/>
        <end position="15"/>
    </location>
</feature>
<accession>A0A7N0RFX7</accession>
<dbReference type="OMA" id="QHDMEGN"/>
<protein>
    <recommendedName>
        <fullName evidence="4">Bromo domain-containing protein</fullName>
    </recommendedName>
</protein>
<keyword evidence="6" id="KW-1185">Reference proteome</keyword>
<dbReference type="PANTHER" id="PTHR47809:SF2">
    <property type="entry name" value="DNA-BINDING BROMODOMAIN-CONTAINING PROTEIN"/>
    <property type="match status" value="1"/>
</dbReference>
<dbReference type="SMART" id="SM00297">
    <property type="entry name" value="BROMO"/>
    <property type="match status" value="1"/>
</dbReference>
<feature type="compositionally biased region" description="Basic and acidic residues" evidence="3">
    <location>
        <begin position="64"/>
        <end position="74"/>
    </location>
</feature>
<dbReference type="InterPro" id="IPR018359">
    <property type="entry name" value="Bromodomain_CS"/>
</dbReference>
<organism evidence="5 6">
    <name type="scientific">Kalanchoe fedtschenkoi</name>
    <name type="common">Lavender scallops</name>
    <name type="synonym">South American air plant</name>
    <dbReference type="NCBI Taxonomy" id="63787"/>
    <lineage>
        <taxon>Eukaryota</taxon>
        <taxon>Viridiplantae</taxon>
        <taxon>Streptophyta</taxon>
        <taxon>Embryophyta</taxon>
        <taxon>Tracheophyta</taxon>
        <taxon>Spermatophyta</taxon>
        <taxon>Magnoliopsida</taxon>
        <taxon>eudicotyledons</taxon>
        <taxon>Gunneridae</taxon>
        <taxon>Pentapetalae</taxon>
        <taxon>Saxifragales</taxon>
        <taxon>Crassulaceae</taxon>
        <taxon>Kalanchoe</taxon>
    </lineage>
</organism>
<dbReference type="PANTHER" id="PTHR47809">
    <property type="entry name" value="DNA-BINDING BROMODOMAIN-CONTAINING PROTEIN"/>
    <property type="match status" value="1"/>
</dbReference>
<dbReference type="SUPFAM" id="SSF47370">
    <property type="entry name" value="Bromodomain"/>
    <property type="match status" value="1"/>
</dbReference>
<feature type="region of interest" description="Disordered" evidence="3">
    <location>
        <begin position="390"/>
        <end position="409"/>
    </location>
</feature>
<feature type="compositionally biased region" description="Acidic residues" evidence="3">
    <location>
        <begin position="32"/>
        <end position="45"/>
    </location>
</feature>
<dbReference type="AlphaFoldDB" id="A0A7N0RFX7"/>
<dbReference type="Gramene" id="Kaladp0011s0085.1.v1.1">
    <property type="protein sequence ID" value="Kaladp0011s0085.1.v1.1"/>
    <property type="gene ID" value="Kaladp0011s0085.v1.1"/>
</dbReference>
<evidence type="ECO:0000256" key="3">
    <source>
        <dbReference type="SAM" id="MobiDB-lite"/>
    </source>
</evidence>
<evidence type="ECO:0000256" key="1">
    <source>
        <dbReference type="ARBA" id="ARBA00023117"/>
    </source>
</evidence>
<evidence type="ECO:0000259" key="4">
    <source>
        <dbReference type="PROSITE" id="PS50014"/>
    </source>
</evidence>
<feature type="region of interest" description="Disordered" evidence="3">
    <location>
        <begin position="421"/>
        <end position="466"/>
    </location>
</feature>
<feature type="region of interest" description="Disordered" evidence="3">
    <location>
        <begin position="1"/>
        <end position="74"/>
    </location>
</feature>
<evidence type="ECO:0000313" key="6">
    <source>
        <dbReference type="Proteomes" id="UP000594263"/>
    </source>
</evidence>
<dbReference type="InterPro" id="IPR036427">
    <property type="entry name" value="Bromodomain-like_sf"/>
</dbReference>
<feature type="compositionally biased region" description="Basic and acidic residues" evidence="3">
    <location>
        <begin position="114"/>
        <end position="143"/>
    </location>
</feature>
<feature type="region of interest" description="Disordered" evidence="3">
    <location>
        <begin position="480"/>
        <end position="530"/>
    </location>
</feature>
<dbReference type="PRINTS" id="PR00503">
    <property type="entry name" value="BROMODOMAIN"/>
</dbReference>
<keyword evidence="1 2" id="KW-0103">Bromodomain</keyword>
<evidence type="ECO:0000256" key="2">
    <source>
        <dbReference type="PROSITE-ProRule" id="PRU00035"/>
    </source>
</evidence>
<reference evidence="5" key="1">
    <citation type="submission" date="2021-01" db="UniProtKB">
        <authorList>
            <consortium name="EnsemblPlants"/>
        </authorList>
    </citation>
    <scope>IDENTIFICATION</scope>
</reference>
<dbReference type="EnsemblPlants" id="Kaladp0011s0085.1.v1.1">
    <property type="protein sequence ID" value="Kaladp0011s0085.1.v1.1"/>
    <property type="gene ID" value="Kaladp0011s0085.v1.1"/>
</dbReference>
<feature type="region of interest" description="Disordered" evidence="3">
    <location>
        <begin position="103"/>
        <end position="171"/>
    </location>
</feature>
<name>A0A7N0RFX7_KALFE</name>
<sequence length="604" mass="66081">MKRKRGSEKGKNKKNKAADLLVGRKEEVETVTVEDDSGGEEEGNDGDSNSGMDVDTPKSSGSDQAEKLSPEVVVEKPVERKVQVVYGRVRVKLKSVKLVESAPSSSGAVAVVESEGKSLQDKAKSSQEKITLQEDLKPKKPEVETVDLDENNDSSPDIKLSALGNPPKKSGGIKIKSLNRSVVSSSNVVSISPNVVEERTSPPKEQKVEKEEVKYDKQELDSALAVISKVMKMDAAEPFNAPVDPVALGIPDYFDVIDTPMDFGTICNNIRSGSKYKNSEDVFKDVQYIWDNCYKYNNKGDYIVDLMKRVKKNFTKYWQAAGLYSEPPLKNSGADSSHVGDGATPSQGKIHVKTGSAKTKSKKKPGFRRHKDGCLCAVCVLKRRRMEKDGKDLSPRVGDLTGTSESNMAIDSKQEGAFSLAESPFGGETSSNPDSQNPDSDAEMDGKAEEPERNKTDPQPISSNDRKLEKRAEMNIHEGFESLGDSQPGGGHDEHFGTYSQPQEVVEPASVTPAEDQKGSQMQVEEDPATVQQRKLQEAEAKRKRIQKLAESFNNPALLQLCGTLFPEDSKSIWCGPHSIVRKQKARTSTDSNSLLAAIESLLK</sequence>
<dbReference type="InterPro" id="IPR001487">
    <property type="entry name" value="Bromodomain"/>
</dbReference>
<feature type="domain" description="Bromo" evidence="4">
    <location>
        <begin position="231"/>
        <end position="304"/>
    </location>
</feature>
<feature type="compositionally biased region" description="Low complexity" evidence="3">
    <location>
        <begin position="103"/>
        <end position="113"/>
    </location>
</feature>
<evidence type="ECO:0000313" key="5">
    <source>
        <dbReference type="EnsemblPlants" id="Kaladp0011s0085.1.v1.1"/>
    </source>
</evidence>
<feature type="region of interest" description="Disordered" evidence="3">
    <location>
        <begin position="329"/>
        <end position="367"/>
    </location>
</feature>
<feature type="compositionally biased region" description="Low complexity" evidence="3">
    <location>
        <begin position="430"/>
        <end position="439"/>
    </location>
</feature>
<dbReference type="Pfam" id="PF00439">
    <property type="entry name" value="Bromodomain"/>
    <property type="match status" value="1"/>
</dbReference>